<dbReference type="InterPro" id="IPR050172">
    <property type="entry name" value="SsuD_RutA_monooxygenase"/>
</dbReference>
<proteinExistence type="predicted"/>
<evidence type="ECO:0000259" key="5">
    <source>
        <dbReference type="Pfam" id="PF00296"/>
    </source>
</evidence>
<dbReference type="GO" id="GO:0046306">
    <property type="term" value="P:alkanesulfonate catabolic process"/>
    <property type="evidence" value="ECO:0007669"/>
    <property type="project" value="TreeGrafter"/>
</dbReference>
<dbReference type="AlphaFoldDB" id="A0A381YWW6"/>
<dbReference type="PANTHER" id="PTHR42847:SF4">
    <property type="entry name" value="ALKANESULFONATE MONOOXYGENASE-RELATED"/>
    <property type="match status" value="1"/>
</dbReference>
<dbReference type="InterPro" id="IPR036661">
    <property type="entry name" value="Luciferase-like_sf"/>
</dbReference>
<evidence type="ECO:0000256" key="4">
    <source>
        <dbReference type="ARBA" id="ARBA00023033"/>
    </source>
</evidence>
<keyword evidence="1" id="KW-0285">Flavoprotein</keyword>
<sequence>MRFGMGLPGQGESASPENQIKVIQKAEVLGFEYALIGDHIVIPKSFGSTYPYSQTGEFTSATSGECLDQLMLLSFLAGSTSSIRLVPSVMIVPHRNPIVAAKQLATLDVLSKGRLTLGVGAGWLKEEFDALGIPPFERRGSVTNEYLDIFKELWSSDNPTFQGEYCSFSDIMFEPKPIQKPHPPIWIGGESKPAMRRAARYGTAWHPLNANPRYPLTTAAQLETSITWLRNYSETLGRNPLNIDVSYRVSKHSIDPGNRRTAFTGTPNEIAEDIVEFKNLGVTDMIFDFRNDDITLMINLMELFAAEVIPLVRKALN</sequence>
<keyword evidence="3" id="KW-0560">Oxidoreductase</keyword>
<evidence type="ECO:0000256" key="1">
    <source>
        <dbReference type="ARBA" id="ARBA00022630"/>
    </source>
</evidence>
<dbReference type="InterPro" id="IPR019921">
    <property type="entry name" value="Lucif-like_OxRdtase_Rv2161c"/>
</dbReference>
<dbReference type="EMBL" id="UINC01019189">
    <property type="protein sequence ID" value="SVA81132.1"/>
    <property type="molecule type" value="Genomic_DNA"/>
</dbReference>
<dbReference type="InterPro" id="IPR011251">
    <property type="entry name" value="Luciferase-like_dom"/>
</dbReference>
<evidence type="ECO:0000313" key="6">
    <source>
        <dbReference type="EMBL" id="SVA81132.1"/>
    </source>
</evidence>
<dbReference type="PANTHER" id="PTHR42847">
    <property type="entry name" value="ALKANESULFONATE MONOOXYGENASE"/>
    <property type="match status" value="1"/>
</dbReference>
<feature type="domain" description="Luciferase-like" evidence="5">
    <location>
        <begin position="4"/>
        <end position="215"/>
    </location>
</feature>
<dbReference type="Pfam" id="PF00296">
    <property type="entry name" value="Bac_luciferase"/>
    <property type="match status" value="1"/>
</dbReference>
<keyword evidence="4" id="KW-0503">Monooxygenase</keyword>
<evidence type="ECO:0000256" key="2">
    <source>
        <dbReference type="ARBA" id="ARBA00022643"/>
    </source>
</evidence>
<dbReference type="NCBIfam" id="TIGR03619">
    <property type="entry name" value="F420_Rv2161c"/>
    <property type="match status" value="1"/>
</dbReference>
<evidence type="ECO:0000256" key="3">
    <source>
        <dbReference type="ARBA" id="ARBA00023002"/>
    </source>
</evidence>
<gene>
    <name evidence="6" type="ORF">METZ01_LOCUS133986</name>
</gene>
<keyword evidence="2" id="KW-0288">FMN</keyword>
<dbReference type="Gene3D" id="3.20.20.30">
    <property type="entry name" value="Luciferase-like domain"/>
    <property type="match status" value="1"/>
</dbReference>
<accession>A0A381YWW6</accession>
<organism evidence="6">
    <name type="scientific">marine metagenome</name>
    <dbReference type="NCBI Taxonomy" id="408172"/>
    <lineage>
        <taxon>unclassified sequences</taxon>
        <taxon>metagenomes</taxon>
        <taxon>ecological metagenomes</taxon>
    </lineage>
</organism>
<name>A0A381YWW6_9ZZZZ</name>
<dbReference type="SUPFAM" id="SSF51679">
    <property type="entry name" value="Bacterial luciferase-like"/>
    <property type="match status" value="1"/>
</dbReference>
<protein>
    <recommendedName>
        <fullName evidence="5">Luciferase-like domain-containing protein</fullName>
    </recommendedName>
</protein>
<dbReference type="GO" id="GO:0008726">
    <property type="term" value="F:alkanesulfonate monooxygenase activity"/>
    <property type="evidence" value="ECO:0007669"/>
    <property type="project" value="TreeGrafter"/>
</dbReference>
<reference evidence="6" key="1">
    <citation type="submission" date="2018-05" db="EMBL/GenBank/DDBJ databases">
        <authorList>
            <person name="Lanie J.A."/>
            <person name="Ng W.-L."/>
            <person name="Kazmierczak K.M."/>
            <person name="Andrzejewski T.M."/>
            <person name="Davidsen T.M."/>
            <person name="Wayne K.J."/>
            <person name="Tettelin H."/>
            <person name="Glass J.I."/>
            <person name="Rusch D."/>
            <person name="Podicherti R."/>
            <person name="Tsui H.-C.T."/>
            <person name="Winkler M.E."/>
        </authorList>
    </citation>
    <scope>NUCLEOTIDE SEQUENCE</scope>
</reference>